<dbReference type="Pfam" id="PF20419">
    <property type="entry name" value="DUF6701"/>
    <property type="match status" value="1"/>
</dbReference>
<evidence type="ECO:0000256" key="1">
    <source>
        <dbReference type="SAM" id="MobiDB-lite"/>
    </source>
</evidence>
<evidence type="ECO:0000259" key="2">
    <source>
        <dbReference type="Pfam" id="PF20419"/>
    </source>
</evidence>
<dbReference type="InterPro" id="IPR013320">
    <property type="entry name" value="ConA-like_dom_sf"/>
</dbReference>
<proteinExistence type="predicted"/>
<organism evidence="3 4">
    <name type="scientific">Methylobacter tundripaludum</name>
    <dbReference type="NCBI Taxonomy" id="173365"/>
    <lineage>
        <taxon>Bacteria</taxon>
        <taxon>Pseudomonadati</taxon>
        <taxon>Pseudomonadota</taxon>
        <taxon>Gammaproteobacteria</taxon>
        <taxon>Methylococcales</taxon>
        <taxon>Methylococcaceae</taxon>
        <taxon>Methylobacter</taxon>
    </lineage>
</organism>
<dbReference type="InterPro" id="IPR046524">
    <property type="entry name" value="DUF6701"/>
</dbReference>
<feature type="domain" description="DUF6701" evidence="2">
    <location>
        <begin position="1156"/>
        <end position="1713"/>
    </location>
</feature>
<feature type="region of interest" description="Disordered" evidence="1">
    <location>
        <begin position="815"/>
        <end position="834"/>
    </location>
</feature>
<dbReference type="SUPFAM" id="SSF49899">
    <property type="entry name" value="Concanavalin A-like lectins/glucanases"/>
    <property type="match status" value="1"/>
</dbReference>
<evidence type="ECO:0000313" key="3">
    <source>
        <dbReference type="EMBL" id="PPK75444.1"/>
    </source>
</evidence>
<name>A0A2S6HD70_9GAMM</name>
<dbReference type="Proteomes" id="UP000240010">
    <property type="component" value="Unassembled WGS sequence"/>
</dbReference>
<protein>
    <recommendedName>
        <fullName evidence="2">DUF6701 domain-containing protein</fullName>
    </recommendedName>
</protein>
<comment type="caution">
    <text evidence="3">The sequence shown here is derived from an EMBL/GenBank/DDBJ whole genome shotgun (WGS) entry which is preliminary data.</text>
</comment>
<accession>A0A2S6HD70</accession>
<gene>
    <name evidence="3" type="ORF">B0F87_106293</name>
</gene>
<reference evidence="3 4" key="1">
    <citation type="submission" date="2018-02" db="EMBL/GenBank/DDBJ databases">
        <title>Subsurface microbial communities from deep shales in Ohio and West Virginia, USA.</title>
        <authorList>
            <person name="Wrighton K."/>
        </authorList>
    </citation>
    <scope>NUCLEOTIDE SEQUENCE [LARGE SCALE GENOMIC DNA]</scope>
    <source>
        <strain evidence="3 4">OWC-DMM</strain>
    </source>
</reference>
<dbReference type="EMBL" id="PTIZ01000006">
    <property type="protein sequence ID" value="PPK75444.1"/>
    <property type="molecule type" value="Genomic_DNA"/>
</dbReference>
<evidence type="ECO:0000313" key="4">
    <source>
        <dbReference type="Proteomes" id="UP000240010"/>
    </source>
</evidence>
<sequence>MHSMMVWKNRVCFSLFCFLQRCIAWITAFLKPIYCGQKDRLEKSVNPIYNVISVARRCLVILFAMAIFLPSQNAANAAVAYSSAGNGASGTTSLSVPYPGSIAAGNLLVLIVGNKYPTNGPATPSGWTFVANGRGSGGLGSAGGDSGSVYSTIFVKEALGTESGNLAVTVSSANTSMARMFMYTKAAGTTWNYAATNGSDNSAGTTWSVTGAANPGITSGDVLIVGSSLNGNRVSSWTESISATGATFGAVTERNDSTSSTGDDMGLIVSEHPVTAGTASAAPVFTMTGGSGTANSTSPTGASVILRIREVVPPVNCISQATGNWSASSTWTQCRGGIPLAGDSAAIANSHNVTLNVNTPTLTTLIIGSGGTLTNTGNNTITLSGAMSNAGTYFGGSGAVTFGSSFTNTGSYSAGSATTTLTGNFSNSGTFTASTGTWVFSGSLAQSITGVASFNKLTVNNATGVSLNNNVSVSALLTLTNGHISTGSNILILSANCNVPGWSRGNGFVSGNVRLTFPSASSPGVSCTYPVGDGASYTPISLTMVSAGGTLTGSTTGHEHPAIAFSTIDPTLDANRYWTLGATGDTLTATSYGVTVNFQTGDLDINAVPASFIVGKYASGVWTMPTSTSGASSSSASNISGPITAPTDFAVGQIPVPCTVPSGLPSNMTCVCDNFGRSNLNPSTIYDADWLVDNKNQSSTFGNPSIVNSGKLRLTDDSNEVSTVANVPGIFPAAGNLIVVEFKHYAYNGLGGDGIALTLSDATKTPTPGAFGGSLGYAPKSNPGSDCTTSGGCPGFNGGWVGIAIDEFGNFSANTEGRTGGSAPGQRADSVAVRGSGSGQAGYSYLGGSAALSPGIDNTSSATAAYGHMYRVTVDARNYTWNGSIGTKTTTVAVDRDTTGAGTSYSSVVSAFNAFSVNPSQAEVPTNWKLSFTGSTGGSNNIHEISGLKICAQTITPPAGYRIQVDNLSPSVCTTAVNGKTIVTVTALDNSGNTLTGYTSPVTLAARIGSSSGSVSGTATWASLAGNHGTWDGVNKRYTFDTNDHGVARFQLTDSATENIYIVVSEFVSGSTLASSLITPVQFSGGAFSVSALDSLNTGVVAGRPHLMRITRTNGCGTDTTYSGPKTLDSWYTPTTFDHPAGAIAPQICATNASGTCQPAGGSCQVQSIAPPAVSSSSNNLSITFVASGVNAGTADFCLVTSDVGKYTISVRDDSNTSLPITGSGSTLTARPLALYFNNATKGLMINPMTTTSSGTRFIPAGDTFEGTVSAVLWTSALDPGYTGTPTVTPQTDAADWSAALVSRPPAFSWPTTLSIASVVSPSGGSGILSGSSISLAASAYTNGHAVLPVNSLSIDNVGSFLLTEAVSDYLNTSGAAVPGYSDVIGRFYLDHFEVSGGAVIAACNGYTYMGQPNLGIAFTVTAKNKNNGSASNYAMTPIVSLVAEDQGIGNTGYNLGSRIFGAPGAWNADVYSVNTSTAIFSRPSTLGLITGGTADASGSFDQLQIGVQTSDADGTKIQGLDMRATTQGACTTAAGVATDCDAKVIGTTRQSLGRITLQNAYGSELLDLAMPLTAEYWDGSSWVANAADQCSTGITLPVPTDPIAADGLVPAELCAWDTGAAGSSGLGCATAGTIANRFAQPPLAGNFNLNFRAPGIGNTGALDITATVPVWMRFNWDGVDQGDDGNLFDDNPTARATFGIYKGNSKFIYIRELY</sequence>